<dbReference type="InterPro" id="IPR038268">
    <property type="entry name" value="RHH_sf"/>
</dbReference>
<reference evidence="2 3" key="1">
    <citation type="submission" date="2017-07" db="EMBL/GenBank/DDBJ databases">
        <title>Elstera cyanobacteriorum sp. nov., a novel bacterium isolated from cyanobacterial aggregates in a eutrophic lake.</title>
        <authorList>
            <person name="Cai H."/>
        </authorList>
    </citation>
    <scope>NUCLEOTIDE SEQUENCE [LARGE SCALE GENOMIC DNA]</scope>
    <source>
        <strain evidence="2 3">TH019</strain>
    </source>
</reference>
<dbReference type="Proteomes" id="UP000216361">
    <property type="component" value="Unassembled WGS sequence"/>
</dbReference>
<sequence length="149" mass="16773">MQPVGRAKGHSDLLTPLKFHRPEQYSGCIFRYDIEYGDMSDRASSRPSGFTDSSLRCQTVRVGARRTSVRLEPEMWDALETITRLSGLTLPKILSDVDLYRQQSSLTSAVRVFLLHFYRAAAQHPGEAPKAWVEIAIHGGKRAATRRQA</sequence>
<dbReference type="Gene3D" id="1.10.3990.20">
    <property type="entry name" value="protein bp1543"/>
    <property type="match status" value="1"/>
</dbReference>
<dbReference type="EMBL" id="NOXS01000033">
    <property type="protein sequence ID" value="OYQ17893.1"/>
    <property type="molecule type" value="Genomic_DNA"/>
</dbReference>
<evidence type="ECO:0000313" key="2">
    <source>
        <dbReference type="EMBL" id="OYQ17893.1"/>
    </source>
</evidence>
<accession>A0A255XLP3</accession>
<dbReference type="OrthoDB" id="8479603at2"/>
<organism evidence="2 3">
    <name type="scientific">Elstera cyanobacteriorum</name>
    <dbReference type="NCBI Taxonomy" id="2022747"/>
    <lineage>
        <taxon>Bacteria</taxon>
        <taxon>Pseudomonadati</taxon>
        <taxon>Pseudomonadota</taxon>
        <taxon>Alphaproteobacteria</taxon>
        <taxon>Rhodospirillales</taxon>
        <taxon>Rhodospirillaceae</taxon>
        <taxon>Elstera</taxon>
    </lineage>
</organism>
<comment type="caution">
    <text evidence="2">The sequence shown here is derived from an EMBL/GenBank/DDBJ whole genome shotgun (WGS) entry which is preliminary data.</text>
</comment>
<feature type="domain" description="Ribbon-helix-helix" evidence="1">
    <location>
        <begin position="57"/>
        <end position="116"/>
    </location>
</feature>
<dbReference type="Pfam" id="PF13467">
    <property type="entry name" value="RHH_4"/>
    <property type="match status" value="1"/>
</dbReference>
<gene>
    <name evidence="2" type="ORF">CHR90_13040</name>
</gene>
<dbReference type="InterPro" id="IPR027373">
    <property type="entry name" value="RHH_dom"/>
</dbReference>
<proteinExistence type="predicted"/>
<protein>
    <recommendedName>
        <fullName evidence="1">Ribbon-helix-helix domain-containing protein</fullName>
    </recommendedName>
</protein>
<name>A0A255XLP3_9PROT</name>
<dbReference type="AlphaFoldDB" id="A0A255XLP3"/>
<keyword evidence="3" id="KW-1185">Reference proteome</keyword>
<evidence type="ECO:0000259" key="1">
    <source>
        <dbReference type="Pfam" id="PF13467"/>
    </source>
</evidence>
<evidence type="ECO:0000313" key="3">
    <source>
        <dbReference type="Proteomes" id="UP000216361"/>
    </source>
</evidence>